<dbReference type="AlphaFoldDB" id="A0A1V6T5H3"/>
<comment type="pathway">
    <text evidence="2 11">Protein modification; protein glycosylation.</text>
</comment>
<comment type="catalytic activity">
    <reaction evidence="10 11">
        <text>a di-trans,poly-cis-dolichyl diphosphate + H2O = a di-trans,poly-cis-dolichyl phosphate + phosphate + H(+)</text>
        <dbReference type="Rhea" id="RHEA:14385"/>
        <dbReference type="Rhea" id="RHEA-COMP:19498"/>
        <dbReference type="Rhea" id="RHEA-COMP:19506"/>
        <dbReference type="ChEBI" id="CHEBI:15377"/>
        <dbReference type="ChEBI" id="CHEBI:15378"/>
        <dbReference type="ChEBI" id="CHEBI:43474"/>
        <dbReference type="ChEBI" id="CHEBI:57497"/>
        <dbReference type="ChEBI" id="CHEBI:57683"/>
        <dbReference type="EC" id="3.6.1.43"/>
    </reaction>
</comment>
<evidence type="ECO:0000256" key="3">
    <source>
        <dbReference type="ARBA" id="ARBA00005518"/>
    </source>
</evidence>
<evidence type="ECO:0000256" key="10">
    <source>
        <dbReference type="ARBA" id="ARBA00047349"/>
    </source>
</evidence>
<evidence type="ECO:0000313" key="14">
    <source>
        <dbReference type="Proteomes" id="UP000191285"/>
    </source>
</evidence>
<accession>A0A1V6T5H3</accession>
<dbReference type="EC" id="3.6.1.43" evidence="11"/>
<evidence type="ECO:0000313" key="13">
    <source>
        <dbReference type="EMBL" id="OQE21625.1"/>
    </source>
</evidence>
<dbReference type="CDD" id="cd03382">
    <property type="entry name" value="PAP2_dolichyldiphosphatase"/>
    <property type="match status" value="1"/>
</dbReference>
<name>A0A1V6T5H3_9EURO</name>
<dbReference type="GO" id="GO:0008610">
    <property type="term" value="P:lipid biosynthetic process"/>
    <property type="evidence" value="ECO:0007669"/>
    <property type="project" value="TreeGrafter"/>
</dbReference>
<dbReference type="InterPro" id="IPR000326">
    <property type="entry name" value="PAP2/HPO"/>
</dbReference>
<dbReference type="PANTHER" id="PTHR11247:SF1">
    <property type="entry name" value="DOLICHYLDIPHOSPHATASE 1"/>
    <property type="match status" value="1"/>
</dbReference>
<feature type="transmembrane region" description="Helical" evidence="11">
    <location>
        <begin position="125"/>
        <end position="145"/>
    </location>
</feature>
<comment type="subcellular location">
    <subcellularLocation>
        <location evidence="1 11">Endoplasmic reticulum membrane</location>
        <topology evidence="1 11">Multi-pass membrane protein</topology>
    </subcellularLocation>
</comment>
<protein>
    <recommendedName>
        <fullName evidence="11">Dolichyldiphosphatase</fullName>
        <ecNumber evidence="11">3.6.1.43</ecNumber>
    </recommendedName>
</protein>
<sequence length="231" mass="26094">MNSDTPLASLSLTHVHYNPEDPLSFLSAWLALLPQALCVSYATLAWASREMEVILMFAGQLACEALNFVLKRIIKEERPREMFGKGYGMPSSHAQFMTFFAVYLTLFLLFRHTPSYASSYPYCDFILRGALTIGLCASAVAVSASRIYLNYHTPRQVLAGCGAGFVCACGWFVITGLLRRLGWIDWAADLTVSRLLRVRDLLVNEDLAEAGWQRWETRRLEQRQNVARKSQ</sequence>
<feature type="transmembrane region" description="Helical" evidence="11">
    <location>
        <begin position="157"/>
        <end position="178"/>
    </location>
</feature>
<dbReference type="Proteomes" id="UP000191285">
    <property type="component" value="Unassembled WGS sequence"/>
</dbReference>
<keyword evidence="7 11" id="KW-1133">Transmembrane helix</keyword>
<keyword evidence="5 11" id="KW-0378">Hydrolase</keyword>
<dbReference type="SMART" id="SM00014">
    <property type="entry name" value="acidPPc"/>
    <property type="match status" value="1"/>
</dbReference>
<comment type="function">
    <text evidence="9 11">Required for efficient N-glycosylation. Necessary for maintaining optimal levels of dolichol-linked oligosaccharides. Hydrolyzes dolichyl pyrophosphate at a very high rate and dolichyl monophosphate at a much lower rate. Does not act on phosphatidate.</text>
</comment>
<dbReference type="FunFam" id="1.20.144.10:FF:000003">
    <property type="entry name" value="Dolichyldiphosphatase 1"/>
    <property type="match status" value="1"/>
</dbReference>
<evidence type="ECO:0000259" key="12">
    <source>
        <dbReference type="SMART" id="SM00014"/>
    </source>
</evidence>
<gene>
    <name evidence="13" type="ORF">PENSTE_c011G07911</name>
</gene>
<dbReference type="OrthoDB" id="302705at2759"/>
<dbReference type="GO" id="GO:0005789">
    <property type="term" value="C:endoplasmic reticulum membrane"/>
    <property type="evidence" value="ECO:0007669"/>
    <property type="project" value="UniProtKB-SubCell"/>
</dbReference>
<proteinExistence type="inferred from homology"/>
<evidence type="ECO:0000256" key="2">
    <source>
        <dbReference type="ARBA" id="ARBA00004922"/>
    </source>
</evidence>
<organism evidence="13 14">
    <name type="scientific">Penicillium steckii</name>
    <dbReference type="NCBI Taxonomy" id="303698"/>
    <lineage>
        <taxon>Eukaryota</taxon>
        <taxon>Fungi</taxon>
        <taxon>Dikarya</taxon>
        <taxon>Ascomycota</taxon>
        <taxon>Pezizomycotina</taxon>
        <taxon>Eurotiomycetes</taxon>
        <taxon>Eurotiomycetidae</taxon>
        <taxon>Eurotiales</taxon>
        <taxon>Aspergillaceae</taxon>
        <taxon>Penicillium</taxon>
    </lineage>
</organism>
<dbReference type="EMBL" id="MLKD01000011">
    <property type="protein sequence ID" value="OQE21625.1"/>
    <property type="molecule type" value="Genomic_DNA"/>
</dbReference>
<evidence type="ECO:0000256" key="11">
    <source>
        <dbReference type="RuleBase" id="RU367078"/>
    </source>
</evidence>
<keyword evidence="6 11" id="KW-0256">Endoplasmic reticulum</keyword>
<evidence type="ECO:0000256" key="9">
    <source>
        <dbReference type="ARBA" id="ARBA00024907"/>
    </source>
</evidence>
<evidence type="ECO:0000256" key="8">
    <source>
        <dbReference type="ARBA" id="ARBA00023136"/>
    </source>
</evidence>
<keyword evidence="8 11" id="KW-0472">Membrane</keyword>
<dbReference type="Pfam" id="PF01569">
    <property type="entry name" value="PAP2"/>
    <property type="match status" value="1"/>
</dbReference>
<comment type="caution">
    <text evidence="13">The sequence shown here is derived from an EMBL/GenBank/DDBJ whole genome shotgun (WGS) entry which is preliminary data.</text>
</comment>
<dbReference type="Gene3D" id="1.20.144.10">
    <property type="entry name" value="Phosphatidic acid phosphatase type 2/haloperoxidase"/>
    <property type="match status" value="1"/>
</dbReference>
<feature type="transmembrane region" description="Helical" evidence="11">
    <location>
        <begin position="26"/>
        <end position="46"/>
    </location>
</feature>
<evidence type="ECO:0000256" key="7">
    <source>
        <dbReference type="ARBA" id="ARBA00022989"/>
    </source>
</evidence>
<keyword evidence="4 11" id="KW-0812">Transmembrane</keyword>
<evidence type="ECO:0000256" key="6">
    <source>
        <dbReference type="ARBA" id="ARBA00022824"/>
    </source>
</evidence>
<dbReference type="STRING" id="303698.A0A1V6T5H3"/>
<dbReference type="GO" id="GO:0047874">
    <property type="term" value="F:dolichyldiphosphatase activity"/>
    <property type="evidence" value="ECO:0007669"/>
    <property type="project" value="UniProtKB-UniRule"/>
</dbReference>
<comment type="similarity">
    <text evidence="3 11">Belongs to the dolichyldiphosphatase family.</text>
</comment>
<feature type="transmembrane region" description="Helical" evidence="11">
    <location>
        <begin position="94"/>
        <end position="113"/>
    </location>
</feature>
<feature type="domain" description="Phosphatidic acid phosphatase type 2/haloperoxidase" evidence="12">
    <location>
        <begin position="53"/>
        <end position="172"/>
    </location>
</feature>
<dbReference type="UniPathway" id="UPA00378"/>
<evidence type="ECO:0000256" key="1">
    <source>
        <dbReference type="ARBA" id="ARBA00004477"/>
    </source>
</evidence>
<reference evidence="14" key="1">
    <citation type="journal article" date="2017" name="Nat. Microbiol.">
        <title>Global analysis of biosynthetic gene clusters reveals vast potential of secondary metabolite production in Penicillium species.</title>
        <authorList>
            <person name="Nielsen J.C."/>
            <person name="Grijseels S."/>
            <person name="Prigent S."/>
            <person name="Ji B."/>
            <person name="Dainat J."/>
            <person name="Nielsen K.F."/>
            <person name="Frisvad J.C."/>
            <person name="Workman M."/>
            <person name="Nielsen J."/>
        </authorList>
    </citation>
    <scope>NUCLEOTIDE SEQUENCE [LARGE SCALE GENOMIC DNA]</scope>
    <source>
        <strain evidence="14">IBT 24891</strain>
    </source>
</reference>
<dbReference type="InterPro" id="IPR036938">
    <property type="entry name" value="PAP2/HPO_sf"/>
</dbReference>
<dbReference type="PANTHER" id="PTHR11247">
    <property type="entry name" value="PALMITOYL-PROTEIN THIOESTERASE/DOLICHYLDIPHOSPHATASE 1"/>
    <property type="match status" value="1"/>
</dbReference>
<dbReference type="GO" id="GO:0006487">
    <property type="term" value="P:protein N-linked glycosylation"/>
    <property type="evidence" value="ECO:0007669"/>
    <property type="project" value="UniProtKB-UniRule"/>
</dbReference>
<evidence type="ECO:0000256" key="5">
    <source>
        <dbReference type="ARBA" id="ARBA00022801"/>
    </source>
</evidence>
<dbReference type="InterPro" id="IPR039667">
    <property type="entry name" value="Dolichyldiphosphatase_PAP2"/>
</dbReference>
<evidence type="ECO:0000256" key="4">
    <source>
        <dbReference type="ARBA" id="ARBA00022692"/>
    </source>
</evidence>
<keyword evidence="14" id="KW-1185">Reference proteome</keyword>
<dbReference type="SUPFAM" id="SSF48317">
    <property type="entry name" value="Acid phosphatase/Vanadium-dependent haloperoxidase"/>
    <property type="match status" value="1"/>
</dbReference>